<dbReference type="OrthoDB" id="1924765at2"/>
<dbReference type="RefSeq" id="WP_102777292.1">
    <property type="nucleotide sequence ID" value="NZ_LOCM01000015.1"/>
</dbReference>
<proteinExistence type="predicted"/>
<evidence type="ECO:0000313" key="2">
    <source>
        <dbReference type="EMBL" id="PND48068.1"/>
    </source>
</evidence>
<reference evidence="2 3" key="1">
    <citation type="submission" date="2015-12" db="EMBL/GenBank/DDBJ databases">
        <title>Streptococcus penaeicida sp. nov.</title>
        <authorList>
            <person name="Gomez-Gil B."/>
            <person name="Morales-Covarrubias M."/>
        </authorList>
    </citation>
    <scope>NUCLEOTIDE SEQUENCE [LARGE SCALE GENOMIC DNA]</scope>
    <source>
        <strain evidence="2 3">CAIM 1838</strain>
    </source>
</reference>
<evidence type="ECO:0008006" key="4">
    <source>
        <dbReference type="Google" id="ProtNLM"/>
    </source>
</evidence>
<feature type="transmembrane region" description="Helical" evidence="1">
    <location>
        <begin position="385"/>
        <end position="404"/>
    </location>
</feature>
<dbReference type="AlphaFoldDB" id="A0A2N8LD21"/>
<keyword evidence="1" id="KW-0472">Membrane</keyword>
<keyword evidence="1" id="KW-1133">Transmembrane helix</keyword>
<gene>
    <name evidence="2" type="ORF">AT575_04130</name>
</gene>
<feature type="transmembrane region" description="Helical" evidence="1">
    <location>
        <begin position="91"/>
        <end position="110"/>
    </location>
</feature>
<feature type="transmembrane region" description="Helical" evidence="1">
    <location>
        <begin position="130"/>
        <end position="151"/>
    </location>
</feature>
<organism evidence="2 3">
    <name type="scientific">Streptococcus penaeicida</name>
    <dbReference type="NCBI Taxonomy" id="1765960"/>
    <lineage>
        <taxon>Bacteria</taxon>
        <taxon>Bacillati</taxon>
        <taxon>Bacillota</taxon>
        <taxon>Bacilli</taxon>
        <taxon>Lactobacillales</taxon>
        <taxon>Streptococcaceae</taxon>
        <taxon>Streptococcus</taxon>
    </lineage>
</organism>
<feature type="transmembrane region" description="Helical" evidence="1">
    <location>
        <begin position="163"/>
        <end position="194"/>
    </location>
</feature>
<evidence type="ECO:0000256" key="1">
    <source>
        <dbReference type="SAM" id="Phobius"/>
    </source>
</evidence>
<keyword evidence="3" id="KW-1185">Reference proteome</keyword>
<name>A0A2N8LD21_9STRE</name>
<comment type="caution">
    <text evidence="2">The sequence shown here is derived from an EMBL/GenBank/DDBJ whole genome shotgun (WGS) entry which is preliminary data.</text>
</comment>
<dbReference type="Proteomes" id="UP000235963">
    <property type="component" value="Unassembled WGS sequence"/>
</dbReference>
<evidence type="ECO:0000313" key="3">
    <source>
        <dbReference type="Proteomes" id="UP000235963"/>
    </source>
</evidence>
<feature type="transmembrane region" description="Helical" evidence="1">
    <location>
        <begin position="29"/>
        <end position="46"/>
    </location>
</feature>
<dbReference type="NCBIfam" id="TIGR04370">
    <property type="entry name" value="glyco_rpt_poly"/>
    <property type="match status" value="1"/>
</dbReference>
<protein>
    <recommendedName>
        <fullName evidence="4">Oligosaccharide repeat unit polymerase</fullName>
    </recommendedName>
</protein>
<dbReference type="EMBL" id="LOCM01000015">
    <property type="protein sequence ID" value="PND48068.1"/>
    <property type="molecule type" value="Genomic_DNA"/>
</dbReference>
<feature type="transmembrane region" description="Helical" evidence="1">
    <location>
        <begin position="329"/>
        <end position="348"/>
    </location>
</feature>
<feature type="transmembrane region" description="Helical" evidence="1">
    <location>
        <begin position="53"/>
        <end position="71"/>
    </location>
</feature>
<accession>A0A2N8LD21</accession>
<sequence>MSIIVGILLILYIAFLIFGKVEDLLRPSIIYSLLILSTYFLSTLRYSFLQAPYPIWFTAMILSLIIIFYLGDKTASLVHKPKEKEFVDYSTLTMNILIFIVWFLLIFSFVKMVEVLGPPPAISKGNRAEYFVSGWGTIVILQSSFFGLLLYDKFNKNATKLMFWVYCTSIVLIALLLSNKFQIIYMLVLFLISYNTFRKKIQLKTLLTAALAIIAMFILLFEFVYKDMYGVSMDTLYSAYRMAIPFNLKFLTQPYLYVAFNYENLYHFIISDTHNLYGLKTFGSILELLKLKGIYSLQTYSYLDEWRNLLPIPSMTTGTMFQDFIQDGGVPFAYVMTFFCGLISRSSYEAFKINKNFGSFFLYAATTVAIFMSFFANVFTLKVTVMNVLMALIFSLILRINLVYGRGK</sequence>
<feature type="transmembrane region" description="Helical" evidence="1">
    <location>
        <begin position="360"/>
        <end position="379"/>
    </location>
</feature>
<feature type="transmembrane region" description="Helical" evidence="1">
    <location>
        <begin position="206"/>
        <end position="225"/>
    </location>
</feature>
<keyword evidence="1" id="KW-0812">Transmembrane</keyword>